<feature type="compositionally biased region" description="Polar residues" evidence="7">
    <location>
        <begin position="1"/>
        <end position="18"/>
    </location>
</feature>
<evidence type="ECO:0000256" key="1">
    <source>
        <dbReference type="ARBA" id="ARBA00004245"/>
    </source>
</evidence>
<dbReference type="Proteomes" id="UP001388673">
    <property type="component" value="Unassembled WGS sequence"/>
</dbReference>
<name>A0AAW0YL45_9TREE</name>
<dbReference type="GO" id="GO:0007020">
    <property type="term" value="P:microtubule nucleation"/>
    <property type="evidence" value="ECO:0007669"/>
    <property type="project" value="TreeGrafter"/>
</dbReference>
<comment type="subcellular location">
    <subcellularLocation>
        <location evidence="1">Cytoplasm</location>
        <location evidence="1">Cytoskeleton</location>
    </subcellularLocation>
</comment>
<comment type="similarity">
    <text evidence="2">Belongs to the nudE family.</text>
</comment>
<reference evidence="9 10" key="1">
    <citation type="journal article" date="2024" name="bioRxiv">
        <title>Comparative genomics of Cryptococcus and Kwoniella reveals pathogenesis evolution and contrasting karyotype dynamics via intercentromeric recombination or chromosome fusion.</title>
        <authorList>
            <person name="Coelho M.A."/>
            <person name="David-Palma M."/>
            <person name="Shea T."/>
            <person name="Bowers K."/>
            <person name="McGinley-Smith S."/>
            <person name="Mohammad A.W."/>
            <person name="Gnirke A."/>
            <person name="Yurkov A.M."/>
            <person name="Nowrousian M."/>
            <person name="Sun S."/>
            <person name="Cuomo C.A."/>
            <person name="Heitman J."/>
        </authorList>
    </citation>
    <scope>NUCLEOTIDE SEQUENCE [LARGE SCALE GENOMIC DNA]</scope>
    <source>
        <strain evidence="9 10">CBS 13917</strain>
    </source>
</reference>
<keyword evidence="3" id="KW-0963">Cytoplasm</keyword>
<dbReference type="AlphaFoldDB" id="A0AAW0YL45"/>
<sequence length="764" mass="81955">MSARLSTLDTPPLSNGFGQASVHKMPSIATMSGESDEDLTFDSPEEEIAHYRERYRQALDMLTETRAELEEFQQSSKELEDEMEQELASNDKQQAELREKIKRLEAEKDEWKSKQLALQKMHSSTTAAMQREMDNLRSERDKTLVALRDLEMGNDELERNERVAVSSLLDLESKYNRAIEEKTLLEQEIIQKQELEEESQRLKDDMRDANNEIAILKDQLSRATSAPAPQQTALTSSVHMSPVQEASREISLAEESFTNLNQSVSSPRPQKVFPDHDEIPRSPYQPLPRSATSSSIPVSSPSAKRFSTHIPSSPSALSSLSRSTTSRNLASVAAGAPSSPALSRSRSGIPQASPARVTVLASNQQTKSRGFKLLHDLQARLKATDDKLGAKVPRRNVSNPVPLSSKGRTAFTSSTTKSPVPTRVAHARVTALTSNNATPGPVGDKSMMSPNGWVLVGDGDGEQTPTGPSSMALLDEPESPSVQQQNFRAVSSASTSSNRSLPSRPGIPSPLANMAGGLSRSTSTKFHRPASRMGASTTSNGKREQPTATKANTDSRSNTTGTGNGRPFSPTSRIPTSSRPMSPSMIPTASSRPMSPGTIPQLSRSVRGPSPAFGSISASIPSNTTTTTTTTTSFSSSRPSSRTERPIRVIGRGPPPPSSSSSQHAHSSNHKHTPSLNVSTSSNGGILRRSTRRSSLGAQDASSPPTGIPAPTPASGPRVSLGGATGKRPNSVHVFGSTPPPVPRIPSALLKDKDGKRRVRGGVE</sequence>
<dbReference type="GeneID" id="92181219"/>
<keyword evidence="6" id="KW-0206">Cytoskeleton</keyword>
<feature type="compositionally biased region" description="Polar residues" evidence="7">
    <location>
        <begin position="256"/>
        <end position="268"/>
    </location>
</feature>
<feature type="region of interest" description="Disordered" evidence="7">
    <location>
        <begin position="220"/>
        <end position="365"/>
    </location>
</feature>
<accession>A0AAW0YL45</accession>
<dbReference type="EMBL" id="JBCAWK010000007">
    <property type="protein sequence ID" value="KAK8853259.1"/>
    <property type="molecule type" value="Genomic_DNA"/>
</dbReference>
<dbReference type="RefSeq" id="XP_066802445.1">
    <property type="nucleotide sequence ID" value="XM_066947066.1"/>
</dbReference>
<feature type="compositionally biased region" description="Low complexity" evidence="7">
    <location>
        <begin position="311"/>
        <end position="348"/>
    </location>
</feature>
<dbReference type="GO" id="GO:0000132">
    <property type="term" value="P:establishment of mitotic spindle orientation"/>
    <property type="evidence" value="ECO:0007669"/>
    <property type="project" value="TreeGrafter"/>
</dbReference>
<keyword evidence="10" id="KW-1185">Reference proteome</keyword>
<organism evidence="9 10">
    <name type="scientific">Kwoniella newhampshirensis</name>
    <dbReference type="NCBI Taxonomy" id="1651941"/>
    <lineage>
        <taxon>Eukaryota</taxon>
        <taxon>Fungi</taxon>
        <taxon>Dikarya</taxon>
        <taxon>Basidiomycota</taxon>
        <taxon>Agaricomycotina</taxon>
        <taxon>Tremellomycetes</taxon>
        <taxon>Tremellales</taxon>
        <taxon>Cryptococcaceae</taxon>
        <taxon>Kwoniella</taxon>
    </lineage>
</organism>
<feature type="domain" description="NUDE" evidence="8">
    <location>
        <begin position="167"/>
        <end position="250"/>
    </location>
</feature>
<dbReference type="GO" id="GO:0000776">
    <property type="term" value="C:kinetochore"/>
    <property type="evidence" value="ECO:0007669"/>
    <property type="project" value="TreeGrafter"/>
</dbReference>
<evidence type="ECO:0000256" key="3">
    <source>
        <dbReference type="ARBA" id="ARBA00022490"/>
    </source>
</evidence>
<feature type="compositionally biased region" description="Low complexity" evidence="7">
    <location>
        <begin position="491"/>
        <end position="503"/>
    </location>
</feature>
<evidence type="ECO:0000313" key="10">
    <source>
        <dbReference type="Proteomes" id="UP001388673"/>
    </source>
</evidence>
<evidence type="ECO:0000313" key="9">
    <source>
        <dbReference type="EMBL" id="KAK8853259.1"/>
    </source>
</evidence>
<feature type="compositionally biased region" description="Polar residues" evidence="7">
    <location>
        <begin position="693"/>
        <end position="705"/>
    </location>
</feature>
<dbReference type="GO" id="GO:0005874">
    <property type="term" value="C:microtubule"/>
    <property type="evidence" value="ECO:0007669"/>
    <property type="project" value="UniProtKB-KW"/>
</dbReference>
<dbReference type="InterPro" id="IPR006964">
    <property type="entry name" value="NUDE_dom"/>
</dbReference>
<feature type="compositionally biased region" description="Low complexity" evidence="7">
    <location>
        <begin position="615"/>
        <end position="640"/>
    </location>
</feature>
<feature type="compositionally biased region" description="Low complexity" evidence="7">
    <location>
        <begin position="288"/>
        <end position="302"/>
    </location>
</feature>
<evidence type="ECO:0000256" key="5">
    <source>
        <dbReference type="ARBA" id="ARBA00023054"/>
    </source>
</evidence>
<dbReference type="GO" id="GO:0005871">
    <property type="term" value="C:kinesin complex"/>
    <property type="evidence" value="ECO:0007669"/>
    <property type="project" value="TreeGrafter"/>
</dbReference>
<feature type="compositionally biased region" description="Basic and acidic residues" evidence="7">
    <location>
        <begin position="750"/>
        <end position="764"/>
    </location>
</feature>
<dbReference type="InterPro" id="IPR033494">
    <property type="entry name" value="NUDE"/>
</dbReference>
<feature type="region of interest" description="Disordered" evidence="7">
    <location>
        <begin position="1"/>
        <end position="42"/>
    </location>
</feature>
<gene>
    <name evidence="9" type="ORF">IAR55_003961</name>
</gene>
<dbReference type="GO" id="GO:0051642">
    <property type="term" value="P:centrosome localization"/>
    <property type="evidence" value="ECO:0007669"/>
    <property type="project" value="TreeGrafter"/>
</dbReference>
<keyword evidence="5" id="KW-0175">Coiled coil</keyword>
<evidence type="ECO:0000256" key="6">
    <source>
        <dbReference type="ARBA" id="ARBA00023212"/>
    </source>
</evidence>
<dbReference type="GO" id="GO:0047496">
    <property type="term" value="P:vesicle transport along microtubule"/>
    <property type="evidence" value="ECO:0007669"/>
    <property type="project" value="TreeGrafter"/>
</dbReference>
<feature type="compositionally biased region" description="Polar residues" evidence="7">
    <location>
        <begin position="674"/>
        <end position="684"/>
    </location>
</feature>
<evidence type="ECO:0000256" key="2">
    <source>
        <dbReference type="ARBA" id="ARBA00007429"/>
    </source>
</evidence>
<feature type="compositionally biased region" description="Polar residues" evidence="7">
    <location>
        <begin position="534"/>
        <end position="561"/>
    </location>
</feature>
<feature type="compositionally biased region" description="Polar residues" evidence="7">
    <location>
        <begin position="221"/>
        <end position="239"/>
    </location>
</feature>
<proteinExistence type="inferred from homology"/>
<feature type="compositionally biased region" description="Polar residues" evidence="7">
    <location>
        <begin position="588"/>
        <end position="604"/>
    </location>
</feature>
<feature type="compositionally biased region" description="Polar residues" evidence="7">
    <location>
        <begin position="480"/>
        <end position="489"/>
    </location>
</feature>
<protein>
    <recommendedName>
        <fullName evidence="8">NUDE domain-containing protein</fullName>
    </recommendedName>
</protein>
<keyword evidence="4" id="KW-0493">Microtubule</keyword>
<evidence type="ECO:0000256" key="4">
    <source>
        <dbReference type="ARBA" id="ARBA00022701"/>
    </source>
</evidence>
<evidence type="ECO:0000256" key="7">
    <source>
        <dbReference type="SAM" id="MobiDB-lite"/>
    </source>
</evidence>
<dbReference type="GO" id="GO:0007059">
    <property type="term" value="P:chromosome segregation"/>
    <property type="evidence" value="ECO:0007669"/>
    <property type="project" value="TreeGrafter"/>
</dbReference>
<dbReference type="KEGG" id="kne:92181219"/>
<feature type="region of interest" description="Disordered" evidence="7">
    <location>
        <begin position="392"/>
        <end position="764"/>
    </location>
</feature>
<dbReference type="GO" id="GO:0008017">
    <property type="term" value="F:microtubule binding"/>
    <property type="evidence" value="ECO:0007669"/>
    <property type="project" value="InterPro"/>
</dbReference>
<feature type="region of interest" description="Disordered" evidence="7">
    <location>
        <begin position="70"/>
        <end position="96"/>
    </location>
</feature>
<dbReference type="Gene3D" id="6.10.250.1080">
    <property type="match status" value="1"/>
</dbReference>
<comment type="caution">
    <text evidence="9">The sequence shown here is derived from an EMBL/GenBank/DDBJ whole genome shotgun (WGS) entry which is preliminary data.</text>
</comment>
<dbReference type="Pfam" id="PF04880">
    <property type="entry name" value="NUDE_C"/>
    <property type="match status" value="1"/>
</dbReference>
<feature type="compositionally biased region" description="Polar residues" evidence="7">
    <location>
        <begin position="396"/>
        <end position="419"/>
    </location>
</feature>
<dbReference type="PANTHER" id="PTHR10921">
    <property type="entry name" value="NUCLEAR DISTRIBUTION PROTEIN NUDE HOMOLOG 1"/>
    <property type="match status" value="1"/>
</dbReference>
<evidence type="ECO:0000259" key="8">
    <source>
        <dbReference type="Pfam" id="PF04880"/>
    </source>
</evidence>
<feature type="compositionally biased region" description="Low complexity" evidence="7">
    <location>
        <begin position="569"/>
        <end position="587"/>
    </location>
</feature>
<dbReference type="PANTHER" id="PTHR10921:SF1">
    <property type="entry name" value="NUCLEAR DISTRIBUTION PROTEIN NUDE HOMOLOG"/>
    <property type="match status" value="1"/>
</dbReference>